<dbReference type="Proteomes" id="UP000692954">
    <property type="component" value="Unassembled WGS sequence"/>
</dbReference>
<name>A0A8S1RCR6_9CILI</name>
<dbReference type="AlphaFoldDB" id="A0A8S1RCR6"/>
<dbReference type="GO" id="GO:0004674">
    <property type="term" value="F:protein serine/threonine kinase activity"/>
    <property type="evidence" value="ECO:0007669"/>
    <property type="project" value="InterPro"/>
</dbReference>
<keyword evidence="4 5" id="KW-0067">ATP-binding</keyword>
<dbReference type="InterPro" id="IPR045269">
    <property type="entry name" value="Atg1-like"/>
</dbReference>
<dbReference type="OrthoDB" id="286672at2759"/>
<dbReference type="EMBL" id="CAJJDN010000164">
    <property type="protein sequence ID" value="CAD8126071.1"/>
    <property type="molecule type" value="Genomic_DNA"/>
</dbReference>
<comment type="caution">
    <text evidence="7">The sequence shown here is derived from an EMBL/GenBank/DDBJ whole genome shotgun (WGS) entry which is preliminary data.</text>
</comment>
<sequence length="593" mass="69973">MQQTNSNRLPFNPPGKKLGVYRFHNEIGRGNYGVVYLASDDKGNKYAIKSIKKEIFKENGGIIGDLIRNEKNALLQVKNKHIVRIYEYIESLNQAYMVFELCDGGNFESYLTWKKFQIAVYEAIQYFKQIVQGVSALHEKRIIHRDLKLSNILMKDNSAILKISDLGFCHILSGDETLVKLNLGTIGTKAPEIIQNKPYDSSVDMFSVGVIFYQLLCDGHYPFPPTTEEEYLQEILKGPEKIEFITQNKIIPQELQELIRKMLHYNTDQRLKWSQIFDCSIFKPILQLETHLGFNSRIEDVKKLQDFYVKNQQKLISMVSPKFADITDFIFPDKTETQSQTSKGFSQYLTSNENEQISNISFQNKDEILLIQQESCNINGLFEKYLSKHRYLTLHQIIYDQIHKVRHQQIKQPLFPLFMLSKKIFDLQKELLKLLEEGGNIFNSPYYESLIITDQWKLLVKEMSDNKNWIFQQIQHNLKTFQLNINQKPDQEKQKYVELSWLEEADVYYPKDNFDKIYKSCINRYIQYLMGEIFQIEIDKNQKKVIIIQLVKCMRVKEIYVEDINIYQLETLLYNKDLDKIFEQSCAFYDQNN</sequence>
<evidence type="ECO:0000256" key="3">
    <source>
        <dbReference type="ARBA" id="ARBA00022777"/>
    </source>
</evidence>
<dbReference type="GO" id="GO:0005524">
    <property type="term" value="F:ATP binding"/>
    <property type="evidence" value="ECO:0007669"/>
    <property type="project" value="UniProtKB-UniRule"/>
</dbReference>
<protein>
    <recommendedName>
        <fullName evidence="6">Protein kinase domain-containing protein</fullName>
    </recommendedName>
</protein>
<dbReference type="InterPro" id="IPR008271">
    <property type="entry name" value="Ser/Thr_kinase_AS"/>
</dbReference>
<feature type="binding site" evidence="5">
    <location>
        <position position="53"/>
    </location>
    <ligand>
        <name>ATP</name>
        <dbReference type="ChEBI" id="CHEBI:30616"/>
    </ligand>
</feature>
<dbReference type="PROSITE" id="PS50011">
    <property type="entry name" value="PROTEIN_KINASE_DOM"/>
    <property type="match status" value="1"/>
</dbReference>
<dbReference type="GO" id="GO:0016020">
    <property type="term" value="C:membrane"/>
    <property type="evidence" value="ECO:0007669"/>
    <property type="project" value="TreeGrafter"/>
</dbReference>
<dbReference type="InterPro" id="IPR017441">
    <property type="entry name" value="Protein_kinase_ATP_BS"/>
</dbReference>
<dbReference type="PANTHER" id="PTHR24348">
    <property type="entry name" value="SERINE/THREONINE-PROTEIN KINASE UNC-51-RELATED"/>
    <property type="match status" value="1"/>
</dbReference>
<evidence type="ECO:0000256" key="2">
    <source>
        <dbReference type="ARBA" id="ARBA00022741"/>
    </source>
</evidence>
<keyword evidence="8" id="KW-1185">Reference proteome</keyword>
<gene>
    <name evidence="7" type="ORF">PSON_ATCC_30995.1.T1640093</name>
</gene>
<dbReference type="GO" id="GO:0005829">
    <property type="term" value="C:cytosol"/>
    <property type="evidence" value="ECO:0007669"/>
    <property type="project" value="TreeGrafter"/>
</dbReference>
<evidence type="ECO:0000259" key="6">
    <source>
        <dbReference type="PROSITE" id="PS50011"/>
    </source>
</evidence>
<evidence type="ECO:0000256" key="4">
    <source>
        <dbReference type="ARBA" id="ARBA00022840"/>
    </source>
</evidence>
<dbReference type="GO" id="GO:0005776">
    <property type="term" value="C:autophagosome"/>
    <property type="evidence" value="ECO:0007669"/>
    <property type="project" value="TreeGrafter"/>
</dbReference>
<accession>A0A8S1RCR6</accession>
<evidence type="ECO:0000313" key="7">
    <source>
        <dbReference type="EMBL" id="CAD8126071.1"/>
    </source>
</evidence>
<dbReference type="PROSITE" id="PS00107">
    <property type="entry name" value="PROTEIN_KINASE_ATP"/>
    <property type="match status" value="1"/>
</dbReference>
<dbReference type="GO" id="GO:0000407">
    <property type="term" value="C:phagophore assembly site"/>
    <property type="evidence" value="ECO:0007669"/>
    <property type="project" value="TreeGrafter"/>
</dbReference>
<keyword evidence="2 5" id="KW-0547">Nucleotide-binding</keyword>
<dbReference type="GO" id="GO:0010506">
    <property type="term" value="P:regulation of autophagy"/>
    <property type="evidence" value="ECO:0007669"/>
    <property type="project" value="InterPro"/>
</dbReference>
<evidence type="ECO:0000256" key="5">
    <source>
        <dbReference type="PROSITE-ProRule" id="PRU10141"/>
    </source>
</evidence>
<organism evidence="7 8">
    <name type="scientific">Paramecium sonneborni</name>
    <dbReference type="NCBI Taxonomy" id="65129"/>
    <lineage>
        <taxon>Eukaryota</taxon>
        <taxon>Sar</taxon>
        <taxon>Alveolata</taxon>
        <taxon>Ciliophora</taxon>
        <taxon>Intramacronucleata</taxon>
        <taxon>Oligohymenophorea</taxon>
        <taxon>Peniculida</taxon>
        <taxon>Parameciidae</taxon>
        <taxon>Paramecium</taxon>
    </lineage>
</organism>
<evidence type="ECO:0000313" key="8">
    <source>
        <dbReference type="Proteomes" id="UP000692954"/>
    </source>
</evidence>
<reference evidence="7" key="1">
    <citation type="submission" date="2021-01" db="EMBL/GenBank/DDBJ databases">
        <authorList>
            <consortium name="Genoscope - CEA"/>
            <person name="William W."/>
        </authorList>
    </citation>
    <scope>NUCLEOTIDE SEQUENCE</scope>
</reference>
<dbReference type="GO" id="GO:0000045">
    <property type="term" value="P:autophagosome assembly"/>
    <property type="evidence" value="ECO:0007669"/>
    <property type="project" value="TreeGrafter"/>
</dbReference>
<dbReference type="PROSITE" id="PS00108">
    <property type="entry name" value="PROTEIN_KINASE_ST"/>
    <property type="match status" value="1"/>
</dbReference>
<proteinExistence type="predicted"/>
<dbReference type="Pfam" id="PF00069">
    <property type="entry name" value="Pkinase"/>
    <property type="match status" value="1"/>
</dbReference>
<keyword evidence="3" id="KW-0418">Kinase</keyword>
<dbReference type="SMART" id="SM00220">
    <property type="entry name" value="S_TKc"/>
    <property type="match status" value="1"/>
</dbReference>
<dbReference type="InterPro" id="IPR000719">
    <property type="entry name" value="Prot_kinase_dom"/>
</dbReference>
<evidence type="ECO:0000256" key="1">
    <source>
        <dbReference type="ARBA" id="ARBA00022679"/>
    </source>
</evidence>
<keyword evidence="1" id="KW-0808">Transferase</keyword>
<feature type="domain" description="Protein kinase" evidence="6">
    <location>
        <begin position="21"/>
        <end position="286"/>
    </location>
</feature>
<dbReference type="PANTHER" id="PTHR24348:SF22">
    <property type="entry name" value="NON-SPECIFIC SERINE_THREONINE PROTEIN KINASE"/>
    <property type="match status" value="1"/>
</dbReference>